<evidence type="ECO:0000256" key="8">
    <source>
        <dbReference type="ARBA" id="ARBA00023326"/>
    </source>
</evidence>
<keyword evidence="6" id="KW-0119">Carbohydrate metabolism</keyword>
<dbReference type="PROSITE" id="PS00572">
    <property type="entry name" value="GLYCOSYL_HYDROL_F1_1"/>
    <property type="match status" value="1"/>
</dbReference>
<dbReference type="OMA" id="YQIEGHG"/>
<keyword evidence="7 12" id="KW-0326">Glycosidase</keyword>
<feature type="active site" description="Nucleophile" evidence="10">
    <location>
        <position position="375"/>
    </location>
</feature>
<evidence type="ECO:0000256" key="12">
    <source>
        <dbReference type="RuleBase" id="RU004468"/>
    </source>
</evidence>
<dbReference type="AlphaFoldDB" id="A0A5M3MDE7"/>
<dbReference type="FunFam" id="3.20.20.80:FF:000011">
    <property type="entry name" value="Cytosolic beta-glucosidase"/>
    <property type="match status" value="1"/>
</dbReference>
<comment type="catalytic activity">
    <reaction evidence="1">
        <text>Hydrolysis of terminal, non-reducing beta-D-glucosyl residues with release of beta-D-glucose.</text>
        <dbReference type="EC" id="3.2.1.21"/>
    </reaction>
</comment>
<dbReference type="GO" id="GO:0080079">
    <property type="term" value="F:cellobiose glucosidase activity"/>
    <property type="evidence" value="ECO:0007669"/>
    <property type="project" value="UniProtKB-ARBA"/>
</dbReference>
<reference evidence="14" key="1">
    <citation type="journal article" date="2012" name="Science">
        <title>The Paleozoic origin of enzymatic lignin decomposition reconstructed from 31 fungal genomes.</title>
        <authorList>
            <person name="Floudas D."/>
            <person name="Binder M."/>
            <person name="Riley R."/>
            <person name="Barry K."/>
            <person name="Blanchette R.A."/>
            <person name="Henrissat B."/>
            <person name="Martinez A.T."/>
            <person name="Otillar R."/>
            <person name="Spatafora J.W."/>
            <person name="Yadav J.S."/>
            <person name="Aerts A."/>
            <person name="Benoit I."/>
            <person name="Boyd A."/>
            <person name="Carlson A."/>
            <person name="Copeland A."/>
            <person name="Coutinho P.M."/>
            <person name="de Vries R.P."/>
            <person name="Ferreira P."/>
            <person name="Findley K."/>
            <person name="Foster B."/>
            <person name="Gaskell J."/>
            <person name="Glotzer D."/>
            <person name="Gorecki P."/>
            <person name="Heitman J."/>
            <person name="Hesse C."/>
            <person name="Hori C."/>
            <person name="Igarashi K."/>
            <person name="Jurgens J.A."/>
            <person name="Kallen N."/>
            <person name="Kersten P."/>
            <person name="Kohler A."/>
            <person name="Kuees U."/>
            <person name="Kumar T.K.A."/>
            <person name="Kuo A."/>
            <person name="LaButti K."/>
            <person name="Larrondo L.F."/>
            <person name="Lindquist E."/>
            <person name="Ling A."/>
            <person name="Lombard V."/>
            <person name="Lucas S."/>
            <person name="Lundell T."/>
            <person name="Martin R."/>
            <person name="McLaughlin D.J."/>
            <person name="Morgenstern I."/>
            <person name="Morin E."/>
            <person name="Murat C."/>
            <person name="Nagy L.G."/>
            <person name="Nolan M."/>
            <person name="Ohm R.A."/>
            <person name="Patyshakuliyeva A."/>
            <person name="Rokas A."/>
            <person name="Ruiz-Duenas F.J."/>
            <person name="Sabat G."/>
            <person name="Salamov A."/>
            <person name="Samejima M."/>
            <person name="Schmutz J."/>
            <person name="Slot J.C."/>
            <person name="St John F."/>
            <person name="Stenlid J."/>
            <person name="Sun H."/>
            <person name="Sun S."/>
            <person name="Syed K."/>
            <person name="Tsang A."/>
            <person name="Wiebenga A."/>
            <person name="Young D."/>
            <person name="Pisabarro A."/>
            <person name="Eastwood D.C."/>
            <person name="Martin F."/>
            <person name="Cullen D."/>
            <person name="Grigoriev I.V."/>
            <person name="Hibbett D.S."/>
        </authorList>
    </citation>
    <scope>NUCLEOTIDE SEQUENCE [LARGE SCALE GENOMIC DNA]</scope>
    <source>
        <strain evidence="14">RWD-64-598 SS2</strain>
    </source>
</reference>
<evidence type="ECO:0000256" key="11">
    <source>
        <dbReference type="RuleBase" id="RU003690"/>
    </source>
</evidence>
<dbReference type="Gene3D" id="3.20.20.80">
    <property type="entry name" value="Glycosidases"/>
    <property type="match status" value="1"/>
</dbReference>
<comment type="function">
    <text evidence="9">Plays an important role in cellulose degradation. Shows hydrolytic activity against several glycosidic compounds.</text>
</comment>
<sequence length="471" mass="53275">MSAQKLPKGFTWGFATASYQIEGAHNEGGRLPSIWDTFSHTPGKTEGGASGDVATNSYHLWREDIALLKSLGAQAYRFSISWSRVIPLGGRDDPVNQEGIQWYRTFAQELLNNGITPWVTLYHWDLPQNLHDRYGGWLNKDEIVPDFVNYAKVCYDALGDIVKHWITFNEPWCIAALGYGVGYFAPGRCSDRNKSAVGDSSTEPFIVTHSVLIAHGYAVKLYRDQFQPTQKGTIGITLDASWWEPYSDSPEDIAATQRAFDVRLGWFAHPIYLGYYPDALKKMIGSRCPEFTAEEIAVVKDSSDFFGLNHYTSHLVQEGGADEFNGKIKQTHTRPDGTQLGPVGDLDWLQTYAPGFRKLLGFVHKRYGKPVVITENGFCVKGESGLTREQALRDTERVSYHREYQEAMLKAIHEDGADVRGYFGWSLLDNFEWAAGYGPRFGVTYVDYETMKRYPKDSAKFVSEWFKTHVQ</sequence>
<gene>
    <name evidence="13" type="ORF">CONPUDRAFT_157281</name>
</gene>
<dbReference type="GeneID" id="19203740"/>
<dbReference type="PROSITE" id="PS00653">
    <property type="entry name" value="GLYCOSYL_HYDROL_F1_2"/>
    <property type="match status" value="1"/>
</dbReference>
<dbReference type="Proteomes" id="UP000053558">
    <property type="component" value="Unassembled WGS sequence"/>
</dbReference>
<protein>
    <recommendedName>
        <fullName evidence="3">beta-glucosidase</fullName>
        <ecNumber evidence="3">3.2.1.21</ecNumber>
    </recommendedName>
</protein>
<evidence type="ECO:0000313" key="14">
    <source>
        <dbReference type="Proteomes" id="UP000053558"/>
    </source>
</evidence>
<dbReference type="RefSeq" id="XP_007772464.1">
    <property type="nucleotide sequence ID" value="XM_007774274.1"/>
</dbReference>
<dbReference type="InterPro" id="IPR001360">
    <property type="entry name" value="Glyco_hydro_1"/>
</dbReference>
<dbReference type="SUPFAM" id="SSF51445">
    <property type="entry name" value="(Trans)glycosidases"/>
    <property type="match status" value="1"/>
</dbReference>
<dbReference type="InterPro" id="IPR018120">
    <property type="entry name" value="Glyco_hydro_1_AS"/>
</dbReference>
<dbReference type="KEGG" id="cput:CONPUDRAFT_157281"/>
<keyword evidence="4 12" id="KW-0378">Hydrolase</keyword>
<evidence type="ECO:0000256" key="9">
    <source>
        <dbReference type="ARBA" id="ARBA00056775"/>
    </source>
</evidence>
<keyword evidence="8" id="KW-0624">Polysaccharide degradation</keyword>
<comment type="similarity">
    <text evidence="2 11">Belongs to the glycosyl hydrolase 1 family.</text>
</comment>
<dbReference type="SMR" id="A0A5M3MDE7"/>
<dbReference type="Pfam" id="PF00232">
    <property type="entry name" value="Glyco_hydro_1"/>
    <property type="match status" value="1"/>
</dbReference>
<organism evidence="13 14">
    <name type="scientific">Coniophora puteana (strain RWD-64-598)</name>
    <name type="common">Brown rot fungus</name>
    <dbReference type="NCBI Taxonomy" id="741705"/>
    <lineage>
        <taxon>Eukaryota</taxon>
        <taxon>Fungi</taxon>
        <taxon>Dikarya</taxon>
        <taxon>Basidiomycota</taxon>
        <taxon>Agaricomycotina</taxon>
        <taxon>Agaricomycetes</taxon>
        <taxon>Agaricomycetidae</taxon>
        <taxon>Boletales</taxon>
        <taxon>Coniophorineae</taxon>
        <taxon>Coniophoraceae</taxon>
        <taxon>Coniophora</taxon>
    </lineage>
</organism>
<dbReference type="EMBL" id="JH711584">
    <property type="protein sequence ID" value="EIW77006.1"/>
    <property type="molecule type" value="Genomic_DNA"/>
</dbReference>
<keyword evidence="5" id="KW-0136">Cellulose degradation</keyword>
<accession>A0A5M3MDE7</accession>
<evidence type="ECO:0000313" key="13">
    <source>
        <dbReference type="EMBL" id="EIW77006.1"/>
    </source>
</evidence>
<evidence type="ECO:0000256" key="1">
    <source>
        <dbReference type="ARBA" id="ARBA00000448"/>
    </source>
</evidence>
<proteinExistence type="inferred from homology"/>
<dbReference type="InterPro" id="IPR033132">
    <property type="entry name" value="GH_1_N_CS"/>
</dbReference>
<name>A0A5M3MDE7_CONPW</name>
<dbReference type="GO" id="GO:0030245">
    <property type="term" value="P:cellulose catabolic process"/>
    <property type="evidence" value="ECO:0007669"/>
    <property type="project" value="UniProtKB-KW"/>
</dbReference>
<dbReference type="PANTHER" id="PTHR10353">
    <property type="entry name" value="GLYCOSYL HYDROLASE"/>
    <property type="match status" value="1"/>
</dbReference>
<dbReference type="OrthoDB" id="65569at2759"/>
<evidence type="ECO:0000256" key="5">
    <source>
        <dbReference type="ARBA" id="ARBA00023001"/>
    </source>
</evidence>
<evidence type="ECO:0000256" key="4">
    <source>
        <dbReference type="ARBA" id="ARBA00022801"/>
    </source>
</evidence>
<dbReference type="EC" id="3.2.1.21" evidence="3"/>
<evidence type="ECO:0000256" key="2">
    <source>
        <dbReference type="ARBA" id="ARBA00010838"/>
    </source>
</evidence>
<comment type="caution">
    <text evidence="13">The sequence shown here is derived from an EMBL/GenBank/DDBJ whole genome shotgun (WGS) entry which is preliminary data.</text>
</comment>
<dbReference type="InterPro" id="IPR017853">
    <property type="entry name" value="GH"/>
</dbReference>
<evidence type="ECO:0000256" key="7">
    <source>
        <dbReference type="ARBA" id="ARBA00023295"/>
    </source>
</evidence>
<dbReference type="PANTHER" id="PTHR10353:SF36">
    <property type="entry name" value="LP05116P"/>
    <property type="match status" value="1"/>
</dbReference>
<evidence type="ECO:0000256" key="3">
    <source>
        <dbReference type="ARBA" id="ARBA00012744"/>
    </source>
</evidence>
<keyword evidence="14" id="KW-1185">Reference proteome</keyword>
<evidence type="ECO:0000256" key="10">
    <source>
        <dbReference type="PROSITE-ProRule" id="PRU10055"/>
    </source>
</evidence>
<evidence type="ECO:0000256" key="6">
    <source>
        <dbReference type="ARBA" id="ARBA00023277"/>
    </source>
</evidence>
<dbReference type="PRINTS" id="PR00131">
    <property type="entry name" value="GLHYDRLASE1"/>
</dbReference>